<dbReference type="EMBL" id="CABQ01000185">
    <property type="protein sequence ID" value="CBI08139.1"/>
    <property type="molecule type" value="Genomic_DNA"/>
</dbReference>
<sequence>MPKRYANHRLVKIHRSYSVEEVADTLDVHKNTVRTWVKNGLLILDSRRPSLILGLQLVEFLKARRTRNKRPCKPGELYCFRCRMAKAPAGAMADCLPVSDKIGHLKALCPDCFCMMNRRVSLAKLGQLSGILSIKFPMAQEQVSDTTQPNVNNDFEQGA</sequence>
<comment type="caution">
    <text evidence="2">The sequence shown here is derived from an EMBL/GenBank/DDBJ whole genome shotgun (WGS) entry which is preliminary data.</text>
</comment>
<evidence type="ECO:0000259" key="1">
    <source>
        <dbReference type="Pfam" id="PF12728"/>
    </source>
</evidence>
<gene>
    <name evidence="2" type="ORF">CARN6_1572</name>
</gene>
<dbReference type="AlphaFoldDB" id="E6QLL8"/>
<protein>
    <recommendedName>
        <fullName evidence="1">Helix-turn-helix domain-containing protein</fullName>
    </recommendedName>
</protein>
<accession>E6QLL8</accession>
<feature type="domain" description="Helix-turn-helix" evidence="1">
    <location>
        <begin position="17"/>
        <end position="64"/>
    </location>
</feature>
<name>E6QLL8_9ZZZZ</name>
<dbReference type="Pfam" id="PF12728">
    <property type="entry name" value="HTH_17"/>
    <property type="match status" value="1"/>
</dbReference>
<dbReference type="InterPro" id="IPR041657">
    <property type="entry name" value="HTH_17"/>
</dbReference>
<organism evidence="2">
    <name type="scientific">mine drainage metagenome</name>
    <dbReference type="NCBI Taxonomy" id="410659"/>
    <lineage>
        <taxon>unclassified sequences</taxon>
        <taxon>metagenomes</taxon>
        <taxon>ecological metagenomes</taxon>
    </lineage>
</organism>
<reference evidence="2" key="1">
    <citation type="submission" date="2009-10" db="EMBL/GenBank/DDBJ databases">
        <title>Diversity of trophic interactions inside an arsenic-rich microbial ecosystem.</title>
        <authorList>
            <person name="Bertin P.N."/>
            <person name="Heinrich-Salmeron A."/>
            <person name="Pelletier E."/>
            <person name="Goulhen-Chollet F."/>
            <person name="Arsene-Ploetze F."/>
            <person name="Gallien S."/>
            <person name="Calteau A."/>
            <person name="Vallenet D."/>
            <person name="Casiot C."/>
            <person name="Chane-Woon-Ming B."/>
            <person name="Giloteaux L."/>
            <person name="Barakat M."/>
            <person name="Bonnefoy V."/>
            <person name="Bruneel O."/>
            <person name="Chandler M."/>
            <person name="Cleiss J."/>
            <person name="Duran R."/>
            <person name="Elbaz-Poulichet F."/>
            <person name="Fonknechten N."/>
            <person name="Lauga B."/>
            <person name="Mornico D."/>
            <person name="Ortet P."/>
            <person name="Schaeffer C."/>
            <person name="Siguier P."/>
            <person name="Alexander Thil Smith A."/>
            <person name="Van Dorsselaer A."/>
            <person name="Weissenbach J."/>
            <person name="Medigue C."/>
            <person name="Le Paslier D."/>
        </authorList>
    </citation>
    <scope>NUCLEOTIDE SEQUENCE</scope>
</reference>
<proteinExistence type="predicted"/>
<evidence type="ECO:0000313" key="2">
    <source>
        <dbReference type="EMBL" id="CBI08139.1"/>
    </source>
</evidence>